<feature type="region of interest" description="Disordered" evidence="9">
    <location>
        <begin position="1050"/>
        <end position="1098"/>
    </location>
</feature>
<feature type="compositionally biased region" description="Low complexity" evidence="9">
    <location>
        <begin position="802"/>
        <end position="860"/>
    </location>
</feature>
<accession>A0ABR1AAR9</accession>
<reference evidence="10 11" key="1">
    <citation type="submission" date="2021-05" db="EMBL/GenBank/DDBJ databases">
        <authorList>
            <person name="Zahm M."/>
            <person name="Klopp C."/>
            <person name="Cabau C."/>
            <person name="Kuhl H."/>
            <person name="Suciu R."/>
            <person name="Ciorpac M."/>
            <person name="Holostenco D."/>
            <person name="Gessner J."/>
            <person name="Wuertz S."/>
            <person name="Hohne C."/>
            <person name="Stock M."/>
            <person name="Gislard M."/>
            <person name="Lluch J."/>
            <person name="Milhes M."/>
            <person name="Lampietro C."/>
            <person name="Lopez Roques C."/>
            <person name="Donnadieu C."/>
            <person name="Du K."/>
            <person name="Schartl M."/>
            <person name="Guiguen Y."/>
        </authorList>
    </citation>
    <scope>NUCLEOTIDE SEQUENCE [LARGE SCALE GENOMIC DNA]</scope>
    <source>
        <strain evidence="10">Hh-F2</strain>
        <tissue evidence="10">Blood</tissue>
    </source>
</reference>
<evidence type="ECO:0000256" key="7">
    <source>
        <dbReference type="ARBA" id="ARBA00023288"/>
    </source>
</evidence>
<feature type="compositionally biased region" description="Polar residues" evidence="9">
    <location>
        <begin position="726"/>
        <end position="742"/>
    </location>
</feature>
<sequence length="1098" mass="118774">MSVEKITVQNQLRKGTGTQERDFSKLQYPLLIGDQNGNEVSCNTGSPPDSFQSVSCLSYGNSPDVEMSECNSSLDHDGKAFNYSFVFLNESVGDPILEENLDICGRTELVSLPQVKEQFKGIVQSNLPEADPNLETWNPNITLEVPCMQDCTKNRYSVDIGTKKMDLEYVTPGNEIAIDLGGRLPDPAVTENSLVSKNRSAGNTHASLDSLSYDEMVMRSNSFMLSSSGKPPSACILEPPDSTSSIPSGQGRFSSTMPGICGGTFEKIQPEISSCNFVAKQCTVEVPKELPEDGLQVDCNVSQENSHYEIQEGAGHCLPNCLHPAQLGSFSDAATVCEMECVSHADHCVKDPGNIEISDQEGAMLINIHKVGVSAVDPSTQDLIPMSKAEADVLIPQLRLVLSPNEGEAARAANEIFLVHSPENCNYHTHMSTPLPESKNEIPEQATENVKDLFSCNGKNSFQTFKCNQWPCELKIQNSTRPTTSTTSKPAKVEILKYPKPDFKNIKPKVVSRPLVKTDNPSHIRNLLRSPSTPSHDCPLPRASQSQEKLQKEKGPEKGHEVAYEKATKPSSVASRNQKQVGACAQCFPSKITPSSAVSKTIANRIQKPASNLRQRNGVLDKGSSSNSTSSLFSETAVTGAHNRFSRTTRNNKAEKTKSSVILVSLSRTESKECNNSPRANKETGDVMNGIAHKLTSGDVATTSTTFSTELAAAPDVSKSRVGQKPSLSKPKSSVGPQTRSADFTLPPAVPKLKLGSSSKDGCTTGILSPPRTKQMSAHGTRKMPISTREKTSSARTSINAGSVSVRSSTGSRLPVKTSGLERSSSVSSLLSSHSETSTGTCRSKSTTSTSCKTVDSSSRPILSSGAPNSTKTSSAKAVMRNRTGVNPTSATGNKTHSSQNQVSSRSTTSQNQITPRTAPGISARPVGSSARNQLAVDQNKPKTSPRSRPPQPQTQSDLLPTENKTLGLAHYKTQCEKKNECIQHLKKLLATSNHRFEAISLVVQHILAEEGADQEICKCSLNRWVLRSRQKFPGTWFHHRGVREEKEQAWEDGEWKESMTSRPVEEGQRGQDGGVGRHEGLEMGEGNVVKRALGKNA</sequence>
<keyword evidence="3" id="KW-0963">Cytoplasm</keyword>
<keyword evidence="5" id="KW-0175">Coiled coil</keyword>
<comment type="similarity">
    <text evidence="8">Belongs to the CCDC69 family.</text>
</comment>
<keyword evidence="7" id="KW-0449">Lipoprotein</keyword>
<feature type="compositionally biased region" description="Basic and acidic residues" evidence="9">
    <location>
        <begin position="549"/>
        <end position="568"/>
    </location>
</feature>
<comment type="caution">
    <text evidence="10">The sequence shown here is derived from an EMBL/GenBank/DDBJ whole genome shotgun (WGS) entry which is preliminary data.</text>
</comment>
<dbReference type="PANTHER" id="PTHR24200:SF6">
    <property type="entry name" value="COILED-COIL DOMAIN-CONTAINING PROTEIN 69"/>
    <property type="match status" value="1"/>
</dbReference>
<evidence type="ECO:0000256" key="1">
    <source>
        <dbReference type="ARBA" id="ARBA00004186"/>
    </source>
</evidence>
<feature type="compositionally biased region" description="Polar residues" evidence="9">
    <location>
        <begin position="519"/>
        <end position="535"/>
    </location>
</feature>
<feature type="compositionally biased region" description="Polar residues" evidence="9">
    <location>
        <begin position="866"/>
        <end position="876"/>
    </location>
</feature>
<name>A0ABR1AAR9_HUSHU</name>
<dbReference type="PANTHER" id="PTHR24200">
    <property type="entry name" value="TOUCAN, ISOFORM A"/>
    <property type="match status" value="1"/>
</dbReference>
<feature type="compositionally biased region" description="Polar residues" evidence="9">
    <location>
        <begin position="884"/>
        <end position="916"/>
    </location>
</feature>
<protein>
    <submittedName>
        <fullName evidence="10">Microtubule-associated tumor suppressor 1-like protein</fullName>
    </submittedName>
</protein>
<keyword evidence="11" id="KW-1185">Reference proteome</keyword>
<keyword evidence="4" id="KW-0519">Myristate</keyword>
<dbReference type="EMBL" id="JAHFZB010000001">
    <property type="protein sequence ID" value="KAK6494212.1"/>
    <property type="molecule type" value="Genomic_DNA"/>
</dbReference>
<evidence type="ECO:0000313" key="10">
    <source>
        <dbReference type="EMBL" id="KAK6494212.1"/>
    </source>
</evidence>
<feature type="compositionally biased region" description="Basic and acidic residues" evidence="9">
    <location>
        <begin position="1050"/>
        <end position="1082"/>
    </location>
</feature>
<gene>
    <name evidence="10" type="ORF">HHUSO_G705</name>
</gene>
<evidence type="ECO:0000313" key="11">
    <source>
        <dbReference type="Proteomes" id="UP001369086"/>
    </source>
</evidence>
<comment type="subcellular location">
    <subcellularLocation>
        <location evidence="1">Cytoplasm</location>
        <location evidence="1">Cytoskeleton</location>
        <location evidence="1">Spindle</location>
    </subcellularLocation>
    <subcellularLocation>
        <location evidence="2">Midbody</location>
    </subcellularLocation>
</comment>
<evidence type="ECO:0000256" key="4">
    <source>
        <dbReference type="ARBA" id="ARBA00022707"/>
    </source>
</evidence>
<evidence type="ECO:0000256" key="2">
    <source>
        <dbReference type="ARBA" id="ARBA00004214"/>
    </source>
</evidence>
<organism evidence="10 11">
    <name type="scientific">Huso huso</name>
    <name type="common">Beluga</name>
    <name type="synonym">Acipenser huso</name>
    <dbReference type="NCBI Taxonomy" id="61971"/>
    <lineage>
        <taxon>Eukaryota</taxon>
        <taxon>Metazoa</taxon>
        <taxon>Chordata</taxon>
        <taxon>Craniata</taxon>
        <taxon>Vertebrata</taxon>
        <taxon>Euteleostomi</taxon>
        <taxon>Actinopterygii</taxon>
        <taxon>Chondrostei</taxon>
        <taxon>Acipenseriformes</taxon>
        <taxon>Acipenseridae</taxon>
        <taxon>Huso</taxon>
    </lineage>
</organism>
<dbReference type="InterPro" id="IPR051293">
    <property type="entry name" value="MTUS1/CCDC69"/>
</dbReference>
<evidence type="ECO:0000256" key="5">
    <source>
        <dbReference type="ARBA" id="ARBA00023054"/>
    </source>
</evidence>
<feature type="region of interest" description="Disordered" evidence="9">
    <location>
        <begin position="714"/>
        <end position="963"/>
    </location>
</feature>
<proteinExistence type="inferred from homology"/>
<evidence type="ECO:0000256" key="3">
    <source>
        <dbReference type="ARBA" id="ARBA00022490"/>
    </source>
</evidence>
<dbReference type="Proteomes" id="UP001369086">
    <property type="component" value="Unassembled WGS sequence"/>
</dbReference>
<evidence type="ECO:0000256" key="9">
    <source>
        <dbReference type="SAM" id="MobiDB-lite"/>
    </source>
</evidence>
<evidence type="ECO:0000256" key="8">
    <source>
        <dbReference type="ARBA" id="ARBA00038407"/>
    </source>
</evidence>
<feature type="region of interest" description="Disordered" evidence="9">
    <location>
        <begin position="514"/>
        <end position="575"/>
    </location>
</feature>
<evidence type="ECO:0000256" key="6">
    <source>
        <dbReference type="ARBA" id="ARBA00023212"/>
    </source>
</evidence>
<keyword evidence="6" id="KW-0206">Cytoskeleton</keyword>